<comment type="caution">
    <text evidence="1">The sequence shown here is derived from an EMBL/GenBank/DDBJ whole genome shotgun (WGS) entry which is preliminary data.</text>
</comment>
<proteinExistence type="predicted"/>
<evidence type="ECO:0000313" key="1">
    <source>
        <dbReference type="EMBL" id="KAH6947743.1"/>
    </source>
</evidence>
<organism evidence="1 2">
    <name type="scientific">Hyalomma asiaticum</name>
    <name type="common">Tick</name>
    <dbReference type="NCBI Taxonomy" id="266040"/>
    <lineage>
        <taxon>Eukaryota</taxon>
        <taxon>Metazoa</taxon>
        <taxon>Ecdysozoa</taxon>
        <taxon>Arthropoda</taxon>
        <taxon>Chelicerata</taxon>
        <taxon>Arachnida</taxon>
        <taxon>Acari</taxon>
        <taxon>Parasitiformes</taxon>
        <taxon>Ixodida</taxon>
        <taxon>Ixodoidea</taxon>
        <taxon>Ixodidae</taxon>
        <taxon>Hyalomminae</taxon>
        <taxon>Hyalomma</taxon>
    </lineage>
</organism>
<accession>A0ACB7TL10</accession>
<evidence type="ECO:0000313" key="2">
    <source>
        <dbReference type="Proteomes" id="UP000821845"/>
    </source>
</evidence>
<dbReference type="EMBL" id="CM023481">
    <property type="protein sequence ID" value="KAH6947743.1"/>
    <property type="molecule type" value="Genomic_DNA"/>
</dbReference>
<dbReference type="Proteomes" id="UP000821845">
    <property type="component" value="Chromosome 1"/>
</dbReference>
<reference evidence="1" key="1">
    <citation type="submission" date="2020-05" db="EMBL/GenBank/DDBJ databases">
        <title>Large-scale comparative analyses of tick genomes elucidate their genetic diversity and vector capacities.</title>
        <authorList>
            <person name="Jia N."/>
            <person name="Wang J."/>
            <person name="Shi W."/>
            <person name="Du L."/>
            <person name="Sun Y."/>
            <person name="Zhan W."/>
            <person name="Jiang J."/>
            <person name="Wang Q."/>
            <person name="Zhang B."/>
            <person name="Ji P."/>
            <person name="Sakyi L.B."/>
            <person name="Cui X."/>
            <person name="Yuan T."/>
            <person name="Jiang B."/>
            <person name="Yang W."/>
            <person name="Lam T.T.-Y."/>
            <person name="Chang Q."/>
            <person name="Ding S."/>
            <person name="Wang X."/>
            <person name="Zhu J."/>
            <person name="Ruan X."/>
            <person name="Zhao L."/>
            <person name="Wei J."/>
            <person name="Que T."/>
            <person name="Du C."/>
            <person name="Cheng J."/>
            <person name="Dai P."/>
            <person name="Han X."/>
            <person name="Huang E."/>
            <person name="Gao Y."/>
            <person name="Liu J."/>
            <person name="Shao H."/>
            <person name="Ye R."/>
            <person name="Li L."/>
            <person name="Wei W."/>
            <person name="Wang X."/>
            <person name="Wang C."/>
            <person name="Yang T."/>
            <person name="Huo Q."/>
            <person name="Li W."/>
            <person name="Guo W."/>
            <person name="Chen H."/>
            <person name="Zhou L."/>
            <person name="Ni X."/>
            <person name="Tian J."/>
            <person name="Zhou Y."/>
            <person name="Sheng Y."/>
            <person name="Liu T."/>
            <person name="Pan Y."/>
            <person name="Xia L."/>
            <person name="Li J."/>
            <person name="Zhao F."/>
            <person name="Cao W."/>
        </authorList>
    </citation>
    <scope>NUCLEOTIDE SEQUENCE</scope>
    <source>
        <strain evidence="1">Hyas-2018</strain>
    </source>
</reference>
<keyword evidence="2" id="KW-1185">Reference proteome</keyword>
<sequence>MSRGRHGRRLQGPAHQPRSRSAMAPLMVSAGRWLALPAVPSSRQDRLEEPAGLRSAQDSEATTWPVPSLLTTNGEEPRTNTPSVVMSRTAHKEVRETEAREKCEPSVAEKSPPPTRNHTGDRFLKLYRRAVRMRSDAPGVPCRLRVVPEGTGASSSDRKQRMGRPNIHERPAAPFPCLTGSLDPVHSLATWSSL</sequence>
<gene>
    <name evidence="1" type="ORF">HPB50_021115</name>
</gene>
<protein>
    <submittedName>
        <fullName evidence="1">Uncharacterized protein</fullName>
    </submittedName>
</protein>
<name>A0ACB7TL10_HYAAI</name>